<dbReference type="PROSITE" id="PS51462">
    <property type="entry name" value="NUDIX"/>
    <property type="match status" value="1"/>
</dbReference>
<dbReference type="PANTHER" id="PTHR42904">
    <property type="entry name" value="NUDIX HYDROLASE, NUDC SUBFAMILY"/>
    <property type="match status" value="1"/>
</dbReference>
<evidence type="ECO:0000259" key="10">
    <source>
        <dbReference type="PROSITE" id="PS51462"/>
    </source>
</evidence>
<comment type="cofactor">
    <cofactor evidence="1">
        <name>Mg(2+)</name>
        <dbReference type="ChEBI" id="CHEBI:18420"/>
    </cofactor>
</comment>
<organism evidence="11 12">
    <name type="scientific">Marisediminitalea aggregata</name>
    <dbReference type="NCBI Taxonomy" id="634436"/>
    <lineage>
        <taxon>Bacteria</taxon>
        <taxon>Pseudomonadati</taxon>
        <taxon>Pseudomonadota</taxon>
        <taxon>Gammaproteobacteria</taxon>
        <taxon>Alteromonadales</taxon>
        <taxon>Alteromonadaceae</taxon>
        <taxon>Marisediminitalea</taxon>
    </lineage>
</organism>
<dbReference type="InterPro" id="IPR050241">
    <property type="entry name" value="NAD-cap_RNA_hydrolase_NudC"/>
</dbReference>
<comment type="similarity">
    <text evidence="3">Belongs to the Nudix hydrolase family. NudC subfamily.</text>
</comment>
<dbReference type="NCBIfam" id="NF001299">
    <property type="entry name" value="PRK00241.1"/>
    <property type="match status" value="1"/>
</dbReference>
<evidence type="ECO:0000256" key="7">
    <source>
        <dbReference type="ARBA" id="ARBA00022842"/>
    </source>
</evidence>
<evidence type="ECO:0000256" key="9">
    <source>
        <dbReference type="ARBA" id="ARBA00023679"/>
    </source>
</evidence>
<comment type="cofactor">
    <cofactor evidence="2">
        <name>Zn(2+)</name>
        <dbReference type="ChEBI" id="CHEBI:29105"/>
    </cofactor>
</comment>
<keyword evidence="5" id="KW-0479">Metal-binding</keyword>
<dbReference type="InterPro" id="IPR020476">
    <property type="entry name" value="Nudix_hydrolase"/>
</dbReference>
<dbReference type="InterPro" id="IPR015376">
    <property type="entry name" value="Znr_NADH_PPase"/>
</dbReference>
<protein>
    <recommendedName>
        <fullName evidence="4">NAD(+) diphosphatase</fullName>
        <ecNumber evidence="4">3.6.1.22</ecNumber>
    </recommendedName>
</protein>
<dbReference type="GO" id="GO:0019677">
    <property type="term" value="P:NAD+ catabolic process"/>
    <property type="evidence" value="ECO:0007669"/>
    <property type="project" value="TreeGrafter"/>
</dbReference>
<dbReference type="InterPro" id="IPR000086">
    <property type="entry name" value="NUDIX_hydrolase_dom"/>
</dbReference>
<dbReference type="CDD" id="cd03429">
    <property type="entry name" value="NUDIX_NADH_pyrophosphatase_Nudt13"/>
    <property type="match status" value="1"/>
</dbReference>
<keyword evidence="12" id="KW-1185">Reference proteome</keyword>
<dbReference type="PRINTS" id="PR00502">
    <property type="entry name" value="NUDIXFAMILY"/>
</dbReference>
<dbReference type="PANTHER" id="PTHR42904:SF6">
    <property type="entry name" value="NAD-CAPPED RNA HYDROLASE NUDT12"/>
    <property type="match status" value="1"/>
</dbReference>
<dbReference type="RefSeq" id="WP_073316699.1">
    <property type="nucleotide sequence ID" value="NZ_FQWD01000001.1"/>
</dbReference>
<dbReference type="GO" id="GO:0005829">
    <property type="term" value="C:cytosol"/>
    <property type="evidence" value="ECO:0007669"/>
    <property type="project" value="TreeGrafter"/>
</dbReference>
<keyword evidence="6" id="KW-0378">Hydrolase</keyword>
<dbReference type="GO" id="GO:0035529">
    <property type="term" value="F:NADH pyrophosphatase activity"/>
    <property type="evidence" value="ECO:0007669"/>
    <property type="project" value="TreeGrafter"/>
</dbReference>
<comment type="catalytic activity">
    <reaction evidence="9">
        <text>a 5'-end NAD(+)-phospho-ribonucleoside in mRNA + H2O = a 5'-end phospho-adenosine-phospho-ribonucleoside in mRNA + beta-nicotinamide D-ribonucleotide + 2 H(+)</text>
        <dbReference type="Rhea" id="RHEA:60876"/>
        <dbReference type="Rhea" id="RHEA-COMP:15698"/>
        <dbReference type="Rhea" id="RHEA-COMP:15719"/>
        <dbReference type="ChEBI" id="CHEBI:14649"/>
        <dbReference type="ChEBI" id="CHEBI:15377"/>
        <dbReference type="ChEBI" id="CHEBI:15378"/>
        <dbReference type="ChEBI" id="CHEBI:144029"/>
        <dbReference type="ChEBI" id="CHEBI:144051"/>
    </reaction>
    <physiologicalReaction direction="left-to-right" evidence="9">
        <dbReference type="Rhea" id="RHEA:60877"/>
    </physiologicalReaction>
</comment>
<dbReference type="OrthoDB" id="9791656at2"/>
<evidence type="ECO:0000313" key="11">
    <source>
        <dbReference type="EMBL" id="SHF73698.1"/>
    </source>
</evidence>
<evidence type="ECO:0000313" key="12">
    <source>
        <dbReference type="Proteomes" id="UP000184520"/>
    </source>
</evidence>
<reference evidence="12" key="1">
    <citation type="submission" date="2016-11" db="EMBL/GenBank/DDBJ databases">
        <authorList>
            <person name="Varghese N."/>
            <person name="Submissions S."/>
        </authorList>
    </citation>
    <scope>NUCLEOTIDE SEQUENCE [LARGE SCALE GENOMIC DNA]</scope>
    <source>
        <strain evidence="12">CGMCC 1.8995</strain>
    </source>
</reference>
<dbReference type="Pfam" id="PF09297">
    <property type="entry name" value="Zn_ribbon_NUD"/>
    <property type="match status" value="1"/>
</dbReference>
<dbReference type="Gene3D" id="3.90.79.20">
    <property type="match status" value="1"/>
</dbReference>
<evidence type="ECO:0000256" key="2">
    <source>
        <dbReference type="ARBA" id="ARBA00001947"/>
    </source>
</evidence>
<proteinExistence type="inferred from homology"/>
<dbReference type="Proteomes" id="UP000184520">
    <property type="component" value="Unassembled WGS sequence"/>
</dbReference>
<keyword evidence="7" id="KW-0460">Magnesium</keyword>
<name>A0A1M5E359_9ALTE</name>
<dbReference type="AlphaFoldDB" id="A0A1M5E359"/>
<dbReference type="Pfam" id="PF00293">
    <property type="entry name" value="NUDIX"/>
    <property type="match status" value="1"/>
</dbReference>
<evidence type="ECO:0000256" key="5">
    <source>
        <dbReference type="ARBA" id="ARBA00022723"/>
    </source>
</evidence>
<dbReference type="EC" id="3.6.1.22" evidence="4"/>
<evidence type="ECO:0000256" key="3">
    <source>
        <dbReference type="ARBA" id="ARBA00009595"/>
    </source>
</evidence>
<dbReference type="SUPFAM" id="SSF55811">
    <property type="entry name" value="Nudix"/>
    <property type="match status" value="2"/>
</dbReference>
<sequence>MLELTKSSAAQAGLWLIVSRDQIIVPAGEATMPKLEWQSLHFIHHYKDQVRQLNAADLPLDVPLYVVDLGAEQITEPGWDSVSFRQLLVSEERVAYEALARAWQYVHFMRTHRFCGQCGSPTQAIDWEMAVQCRQCGHRCYPRVSPCTIVAIYRGEEILLARSVRHRNSDMYSIIAGFVESGESVEQATHREILEEVGVRVKNLEYYGSQAWPFPHSLMMGYFAEYDSGDIVIDEKEIVEADWYHIDNLPTTPPTLSIAGKMVNTLVERLKAQRSS</sequence>
<dbReference type="InterPro" id="IPR015797">
    <property type="entry name" value="NUDIX_hydrolase-like_dom_sf"/>
</dbReference>
<gene>
    <name evidence="11" type="ORF">SAMN05216361_0236</name>
</gene>
<dbReference type="GO" id="GO:0006742">
    <property type="term" value="P:NADP+ catabolic process"/>
    <property type="evidence" value="ECO:0007669"/>
    <property type="project" value="TreeGrafter"/>
</dbReference>
<feature type="domain" description="Nudix hydrolase" evidence="10">
    <location>
        <begin position="142"/>
        <end position="270"/>
    </location>
</feature>
<dbReference type="STRING" id="634436.SAMN05216361_0236"/>
<evidence type="ECO:0000256" key="1">
    <source>
        <dbReference type="ARBA" id="ARBA00001946"/>
    </source>
</evidence>
<accession>A0A1M5E359</accession>
<evidence type="ECO:0000256" key="8">
    <source>
        <dbReference type="ARBA" id="ARBA00023027"/>
    </source>
</evidence>
<evidence type="ECO:0000256" key="4">
    <source>
        <dbReference type="ARBA" id="ARBA00012381"/>
    </source>
</evidence>
<evidence type="ECO:0000256" key="6">
    <source>
        <dbReference type="ARBA" id="ARBA00022801"/>
    </source>
</evidence>
<dbReference type="InterPro" id="IPR049734">
    <property type="entry name" value="NudC-like_C"/>
</dbReference>
<dbReference type="Gene3D" id="3.90.79.10">
    <property type="entry name" value="Nucleoside Triphosphate Pyrophosphohydrolase"/>
    <property type="match status" value="1"/>
</dbReference>
<keyword evidence="8" id="KW-0520">NAD</keyword>
<dbReference type="EMBL" id="FQWD01000001">
    <property type="protein sequence ID" value="SHF73698.1"/>
    <property type="molecule type" value="Genomic_DNA"/>
</dbReference>
<dbReference type="GO" id="GO:0046872">
    <property type="term" value="F:metal ion binding"/>
    <property type="evidence" value="ECO:0007669"/>
    <property type="project" value="UniProtKB-KW"/>
</dbReference>